<dbReference type="HAMAP" id="MF_00402">
    <property type="entry name" value="Ribosomal_bL19"/>
    <property type="match status" value="1"/>
</dbReference>
<dbReference type="GO" id="GO:0003729">
    <property type="term" value="F:mRNA binding"/>
    <property type="evidence" value="ECO:0007669"/>
    <property type="project" value="UniProtKB-ARBA"/>
</dbReference>
<evidence type="ECO:0000256" key="1">
    <source>
        <dbReference type="ARBA" id="ARBA00004229"/>
    </source>
</evidence>
<evidence type="ECO:0000313" key="8">
    <source>
        <dbReference type="EMBL" id="QQW50608.1"/>
    </source>
</evidence>
<evidence type="ECO:0000256" key="3">
    <source>
        <dbReference type="ARBA" id="ARBA00022528"/>
    </source>
</evidence>
<dbReference type="SUPFAM" id="SSF50104">
    <property type="entry name" value="Translation proteins SH3-like domain"/>
    <property type="match status" value="1"/>
</dbReference>
<dbReference type="Pfam" id="PF01245">
    <property type="entry name" value="Ribosomal_L19"/>
    <property type="match status" value="1"/>
</dbReference>
<dbReference type="PIRSF" id="PIRSF002191">
    <property type="entry name" value="Ribosomal_L19"/>
    <property type="match status" value="1"/>
</dbReference>
<dbReference type="InterPro" id="IPR008991">
    <property type="entry name" value="Translation_prot_SH3-like_sf"/>
</dbReference>
<evidence type="ECO:0000256" key="5">
    <source>
        <dbReference type="ARBA" id="ARBA00022980"/>
    </source>
</evidence>
<protein>
    <recommendedName>
        <fullName evidence="7">50S ribosomal protein L19, chloroplastic</fullName>
    </recommendedName>
</protein>
<dbReference type="RefSeq" id="YP_010152947.1">
    <property type="nucleotide sequence ID" value="NC_057170.1"/>
</dbReference>
<evidence type="ECO:0000256" key="4">
    <source>
        <dbReference type="ARBA" id="ARBA00022640"/>
    </source>
</evidence>
<proteinExistence type="inferred from homology"/>
<evidence type="ECO:0000256" key="6">
    <source>
        <dbReference type="ARBA" id="ARBA00023274"/>
    </source>
</evidence>
<reference evidence="8" key="1">
    <citation type="journal article" date="2021" name="J. Phycol.">
        <title>Olisthodiscus represents a new class of Ochrophyta.</title>
        <authorList>
            <person name="Barcyte D."/>
            <person name="Eikrem W."/>
            <person name="Engesmo A."/>
            <person name="Seoane S."/>
            <person name="Wohlmann J."/>
            <person name="Horak A."/>
            <person name="Yurchenko T."/>
            <person name="Elias M."/>
        </authorList>
    </citation>
    <scope>NUCLEOTIDE SEQUENCE</scope>
    <source>
        <strain evidence="8">K-0444</strain>
    </source>
</reference>
<comment type="subcellular location">
    <subcellularLocation>
        <location evidence="1">Plastid</location>
        <location evidence="1">Chloroplast</location>
    </subcellularLocation>
</comment>
<accession>A0A7U0KSY1</accession>
<dbReference type="GO" id="GO:0003735">
    <property type="term" value="F:structural constituent of ribosome"/>
    <property type="evidence" value="ECO:0007669"/>
    <property type="project" value="InterPro"/>
</dbReference>
<dbReference type="AlphaFoldDB" id="A0A7U0KSY1"/>
<keyword evidence="6" id="KW-0687">Ribonucleoprotein</keyword>
<dbReference type="GO" id="GO:0006412">
    <property type="term" value="P:translation"/>
    <property type="evidence" value="ECO:0007669"/>
    <property type="project" value="InterPro"/>
</dbReference>
<dbReference type="PROSITE" id="PS01015">
    <property type="entry name" value="RIBOSOMAL_L19"/>
    <property type="match status" value="1"/>
</dbReference>
<dbReference type="PANTHER" id="PTHR15680">
    <property type="entry name" value="RIBOSOMAL PROTEIN L19"/>
    <property type="match status" value="1"/>
</dbReference>
<keyword evidence="3" id="KW-0150">Chloroplast</keyword>
<organism evidence="8">
    <name type="scientific">Olisthodiscus luteus</name>
    <name type="common">Marine phytoflagellate</name>
    <dbReference type="NCBI Taxonomy" id="83000"/>
    <lineage>
        <taxon>Eukaryota</taxon>
        <taxon>Sar</taxon>
        <taxon>Stramenopiles</taxon>
        <taxon>Ochrophyta</taxon>
        <taxon>Olisthodiscophyceae</taxon>
        <taxon>Olisthodiscaceae</taxon>
        <taxon>Olisthodiscus</taxon>
    </lineage>
</organism>
<evidence type="ECO:0000256" key="7">
    <source>
        <dbReference type="ARBA" id="ARBA00035376"/>
    </source>
</evidence>
<keyword evidence="5 8" id="KW-0689">Ribosomal protein</keyword>
<dbReference type="PANTHER" id="PTHR15680:SF9">
    <property type="entry name" value="LARGE RIBOSOMAL SUBUNIT PROTEIN BL19M"/>
    <property type="match status" value="1"/>
</dbReference>
<dbReference type="Gene3D" id="2.30.30.790">
    <property type="match status" value="1"/>
</dbReference>
<keyword evidence="4 8" id="KW-0934">Plastid</keyword>
<dbReference type="PRINTS" id="PR00061">
    <property type="entry name" value="RIBOSOMALL19"/>
</dbReference>
<dbReference type="InterPro" id="IPR038657">
    <property type="entry name" value="Ribosomal_bL19_sf"/>
</dbReference>
<gene>
    <name evidence="8" type="primary">rpl19</name>
</gene>
<dbReference type="FunFam" id="2.30.30.790:FF:000004">
    <property type="entry name" value="50S ribosomal protein L19, chloroplastic"/>
    <property type="match status" value="1"/>
</dbReference>
<dbReference type="GO" id="GO:0005840">
    <property type="term" value="C:ribosome"/>
    <property type="evidence" value="ECO:0007669"/>
    <property type="project" value="UniProtKB-KW"/>
</dbReference>
<evidence type="ECO:0000256" key="2">
    <source>
        <dbReference type="ARBA" id="ARBA00005781"/>
    </source>
</evidence>
<dbReference type="GO" id="GO:1990904">
    <property type="term" value="C:ribonucleoprotein complex"/>
    <property type="evidence" value="ECO:0007669"/>
    <property type="project" value="UniProtKB-KW"/>
</dbReference>
<dbReference type="InterPro" id="IPR018257">
    <property type="entry name" value="Ribosomal_bL19_CS"/>
</dbReference>
<dbReference type="NCBIfam" id="TIGR01024">
    <property type="entry name" value="rplS_bact"/>
    <property type="match status" value="1"/>
</dbReference>
<comment type="similarity">
    <text evidence="2">Belongs to the bacterial ribosomal protein bL19 family.</text>
</comment>
<geneLocation type="plastid" evidence="8"/>
<dbReference type="EMBL" id="MT859097">
    <property type="protein sequence ID" value="QQW50608.1"/>
    <property type="molecule type" value="Genomic_DNA"/>
</dbReference>
<dbReference type="InterPro" id="IPR001857">
    <property type="entry name" value="Ribosomal_bL19"/>
</dbReference>
<sequence length="130" mass="14968">MKTLSHIKNVKTLTKSNLELITKVESYFKKEKLPKLSIGDTVKIGVAITEGNKDRLQYFEGVIIAKRNSGINETIRVRKVFQGIGVERIFLVNSPKINSFEVKKRAKVRRSKLYFLRGRSGKATRLKQRF</sequence>
<dbReference type="GeneID" id="67154568"/>
<dbReference type="GO" id="GO:0009507">
    <property type="term" value="C:chloroplast"/>
    <property type="evidence" value="ECO:0007669"/>
    <property type="project" value="UniProtKB-SubCell"/>
</dbReference>
<name>A0A7U0KSY1_OLILU</name>